<dbReference type="EMBL" id="CABFJX010000395">
    <property type="protein sequence ID" value="VTT78855.1"/>
    <property type="molecule type" value="Genomic_DNA"/>
</dbReference>
<evidence type="ECO:0000313" key="2">
    <source>
        <dbReference type="EMBL" id="VTT78855.1"/>
    </source>
</evidence>
<feature type="compositionally biased region" description="Basic residues" evidence="1">
    <location>
        <begin position="62"/>
        <end position="79"/>
    </location>
</feature>
<accession>A0A2H3STD2</accession>
<feature type="compositionally biased region" description="Polar residues" evidence="1">
    <location>
        <begin position="51"/>
        <end position="61"/>
    </location>
</feature>
<feature type="region of interest" description="Disordered" evidence="1">
    <location>
        <begin position="51"/>
        <end position="85"/>
    </location>
</feature>
<dbReference type="Gene3D" id="2.60.120.200">
    <property type="match status" value="1"/>
</dbReference>
<proteinExistence type="predicted"/>
<dbReference type="AlphaFoldDB" id="A0A2H3STD2"/>
<dbReference type="OrthoDB" id="2139957at2759"/>
<reference evidence="2" key="1">
    <citation type="submission" date="2019-05" db="EMBL/GenBank/DDBJ databases">
        <authorList>
            <person name="Piombo E."/>
        </authorList>
    </citation>
    <scope>NUCLEOTIDE SEQUENCE</scope>
    <source>
        <strain evidence="2">C2S</strain>
    </source>
</reference>
<organism evidence="2 3">
    <name type="scientific">Fusarium fujikuroi</name>
    <name type="common">Bakanae and foot rot disease fungus</name>
    <name type="synonym">Gibberella fujikuroi</name>
    <dbReference type="NCBI Taxonomy" id="5127"/>
    <lineage>
        <taxon>Eukaryota</taxon>
        <taxon>Fungi</taxon>
        <taxon>Dikarya</taxon>
        <taxon>Ascomycota</taxon>
        <taxon>Pezizomycotina</taxon>
        <taxon>Sordariomycetes</taxon>
        <taxon>Hypocreomycetidae</taxon>
        <taxon>Hypocreales</taxon>
        <taxon>Nectriaceae</taxon>
        <taxon>Fusarium</taxon>
        <taxon>Fusarium fujikuroi species complex</taxon>
    </lineage>
</organism>
<protein>
    <submittedName>
        <fullName evidence="2">Uncharacterized protein</fullName>
    </submittedName>
</protein>
<comment type="caution">
    <text evidence="2">The sequence shown here is derived from an EMBL/GenBank/DDBJ whole genome shotgun (WGS) entry which is preliminary data.</text>
</comment>
<name>A0A2H3STD2_FUSFU</name>
<sequence length="190" mass="21557">MVWTNTKPDPADAESFRPQGANGFQISVLGTQWDGITSLAIRIGHSQNGRITYGSSQSLQSPKKHRDPRSTSRRSRTRPGRWPGSFYPKLRRDQGYVYLETRSLTSIIKGQGVQSDKICLSATWGLNGISKFSYKASDSSNFIQFPVDKGYQMQWRDYRGDRLGVFTFNNDAEAGYIDCESFTYDWDRGV</sequence>
<evidence type="ECO:0000313" key="3">
    <source>
        <dbReference type="Proteomes" id="UP000760494"/>
    </source>
</evidence>
<evidence type="ECO:0000256" key="1">
    <source>
        <dbReference type="SAM" id="MobiDB-lite"/>
    </source>
</evidence>
<dbReference type="Proteomes" id="UP000760494">
    <property type="component" value="Unassembled WGS sequence"/>
</dbReference>
<gene>
    <name evidence="2" type="ORF">C2S_11272</name>
</gene>